<name>A0A1M6QBU6_9AQUI</name>
<sequence length="191" mass="22445">MSSKARILVLKRFLAGDEDLIAKVYGIFGIESAFVRKGVLPESPFFGIFEPFNMMELCFEEKNGIVIPLDVSDLEPLSYLSLESYQRYLWMSAVASFILKYAQFYDEKLFSTFTFYLKKRVTNVKAFYLRLFIDFMNALGIYNLNVFGEEERRLLHIIESSDEKYLSRLKIDELLYRKTLKALEERIQNSL</sequence>
<dbReference type="Proteomes" id="UP000189810">
    <property type="component" value="Chromosome I"/>
</dbReference>
<reference evidence="1 2" key="1">
    <citation type="submission" date="2016-11" db="EMBL/GenBank/DDBJ databases">
        <authorList>
            <person name="Jaros S."/>
            <person name="Januszkiewicz K."/>
            <person name="Wedrychowicz H."/>
        </authorList>
    </citation>
    <scope>NUCLEOTIDE SEQUENCE [LARGE SCALE GENOMIC DNA]</scope>
    <source>
        <strain evidence="1 2">DSM 19557</strain>
    </source>
</reference>
<gene>
    <name evidence="1" type="ORF">SAMN05444391_0167</name>
</gene>
<dbReference type="AlphaFoldDB" id="A0A1M6QBU6"/>
<dbReference type="EMBL" id="LT670846">
    <property type="protein sequence ID" value="SHK17547.1"/>
    <property type="molecule type" value="Genomic_DNA"/>
</dbReference>
<evidence type="ECO:0000313" key="2">
    <source>
        <dbReference type="Proteomes" id="UP000189810"/>
    </source>
</evidence>
<evidence type="ECO:0000313" key="1">
    <source>
        <dbReference type="EMBL" id="SHK17547.1"/>
    </source>
</evidence>
<dbReference type="STRING" id="381751.SAMN05444391_0167"/>
<proteinExistence type="predicted"/>
<keyword evidence="2" id="KW-1185">Reference proteome</keyword>
<organism evidence="1 2">
    <name type="scientific">Thermocrinis minervae</name>
    <dbReference type="NCBI Taxonomy" id="381751"/>
    <lineage>
        <taxon>Bacteria</taxon>
        <taxon>Pseudomonadati</taxon>
        <taxon>Aquificota</taxon>
        <taxon>Aquificia</taxon>
        <taxon>Aquificales</taxon>
        <taxon>Aquificaceae</taxon>
        <taxon>Thermocrinis</taxon>
    </lineage>
</organism>
<protein>
    <submittedName>
        <fullName evidence="1">Recombination protein O N terminal</fullName>
    </submittedName>
</protein>
<accession>A0A1M6QBU6</accession>